<evidence type="ECO:0000256" key="3">
    <source>
        <dbReference type="ARBA" id="ARBA00022842"/>
    </source>
</evidence>
<reference evidence="4 5" key="1">
    <citation type="submission" date="2017-01" db="EMBL/GenBank/DDBJ databases">
        <authorList>
            <person name="Mah S.A."/>
            <person name="Swanson W.J."/>
            <person name="Moy G.W."/>
            <person name="Vacquier V.D."/>
        </authorList>
    </citation>
    <scope>NUCLEOTIDE SEQUENCE [LARGE SCALE GENOMIC DNA]</scope>
    <source>
        <strain evidence="4 5">DSM 22694</strain>
    </source>
</reference>
<dbReference type="Pfam" id="PF12710">
    <property type="entry name" value="HAD"/>
    <property type="match status" value="1"/>
</dbReference>
<dbReference type="SUPFAM" id="SSF56784">
    <property type="entry name" value="HAD-like"/>
    <property type="match status" value="1"/>
</dbReference>
<dbReference type="NCBIfam" id="TIGR01490">
    <property type="entry name" value="HAD-SF-IB-hyp1"/>
    <property type="match status" value="1"/>
</dbReference>
<keyword evidence="1" id="KW-0479">Metal-binding</keyword>
<sequence length="228" mass="25249">MTLQRIALFDLDHTLIPFDSDYAWGEFTTARGWTDANEFKRQNDAFYAHYKAGTLDVHAYVRFATAAIVRHGATDSIAAHADFMRDTVLKGIQSQALELVQAHQKAGDLVVVVTATNEFVTRPIATALGVQELIAIELERDTAPGGTGWYTGTIAGVPSFREGKVVRVAQWLQQRGLDWGTVHTTFYSDSMNDLPLLERANTPVATNPDATLRALAQERGWRILDLFA</sequence>
<dbReference type="PANTHER" id="PTHR43344:SF13">
    <property type="entry name" value="PHOSPHATASE RV3661-RELATED"/>
    <property type="match status" value="1"/>
</dbReference>
<keyword evidence="3" id="KW-0460">Magnesium</keyword>
<dbReference type="InterPro" id="IPR050582">
    <property type="entry name" value="HAD-like_SerB"/>
</dbReference>
<dbReference type="GO" id="GO:0046872">
    <property type="term" value="F:metal ion binding"/>
    <property type="evidence" value="ECO:0007669"/>
    <property type="project" value="UniProtKB-KW"/>
</dbReference>
<name>A0A1P8KBN6_9BURK</name>
<organism evidence="4 5">
    <name type="scientific">Rhodoferax saidenbachensis</name>
    <dbReference type="NCBI Taxonomy" id="1484693"/>
    <lineage>
        <taxon>Bacteria</taxon>
        <taxon>Pseudomonadati</taxon>
        <taxon>Pseudomonadota</taxon>
        <taxon>Betaproteobacteria</taxon>
        <taxon>Burkholderiales</taxon>
        <taxon>Comamonadaceae</taxon>
        <taxon>Rhodoferax</taxon>
    </lineage>
</organism>
<dbReference type="eggNOG" id="COG0560">
    <property type="taxonomic scope" value="Bacteria"/>
</dbReference>
<dbReference type="RefSeq" id="WP_029707217.1">
    <property type="nucleotide sequence ID" value="NZ_CP019239.1"/>
</dbReference>
<evidence type="ECO:0000313" key="4">
    <source>
        <dbReference type="EMBL" id="APW43375.1"/>
    </source>
</evidence>
<dbReference type="InterPro" id="IPR023214">
    <property type="entry name" value="HAD_sf"/>
</dbReference>
<dbReference type="PANTHER" id="PTHR43344">
    <property type="entry name" value="PHOSPHOSERINE PHOSPHATASE"/>
    <property type="match status" value="1"/>
</dbReference>
<dbReference type="Proteomes" id="UP000186110">
    <property type="component" value="Chromosome"/>
</dbReference>
<dbReference type="EMBL" id="CP019239">
    <property type="protein sequence ID" value="APW43375.1"/>
    <property type="molecule type" value="Genomic_DNA"/>
</dbReference>
<dbReference type="InterPro" id="IPR036412">
    <property type="entry name" value="HAD-like_sf"/>
</dbReference>
<dbReference type="Gene3D" id="1.20.1440.100">
    <property type="entry name" value="SG protein - dephosphorylation function"/>
    <property type="match status" value="1"/>
</dbReference>
<evidence type="ECO:0000256" key="2">
    <source>
        <dbReference type="ARBA" id="ARBA00022801"/>
    </source>
</evidence>
<proteinExistence type="predicted"/>
<dbReference type="KEGG" id="rsb:RS694_13100"/>
<evidence type="ECO:0000256" key="1">
    <source>
        <dbReference type="ARBA" id="ARBA00022723"/>
    </source>
</evidence>
<dbReference type="AlphaFoldDB" id="A0A1P8KBN6"/>
<dbReference type="Gene3D" id="3.40.50.1000">
    <property type="entry name" value="HAD superfamily/HAD-like"/>
    <property type="match status" value="1"/>
</dbReference>
<keyword evidence="2" id="KW-0378">Hydrolase</keyword>
<dbReference type="GO" id="GO:0016787">
    <property type="term" value="F:hydrolase activity"/>
    <property type="evidence" value="ECO:0007669"/>
    <property type="project" value="UniProtKB-KW"/>
</dbReference>
<dbReference type="InterPro" id="IPR006385">
    <property type="entry name" value="HAD_hydro_SerB1"/>
</dbReference>
<dbReference type="CDD" id="cd02612">
    <property type="entry name" value="HAD_PGPPase"/>
    <property type="match status" value="1"/>
</dbReference>
<keyword evidence="5" id="KW-1185">Reference proteome</keyword>
<dbReference type="STRING" id="1484693.RS694_13100"/>
<dbReference type="NCBIfam" id="TIGR01488">
    <property type="entry name" value="HAD-SF-IB"/>
    <property type="match status" value="1"/>
</dbReference>
<accession>A0A1P8KBN6</accession>
<protein>
    <submittedName>
        <fullName evidence="4">Phosphoserine phosphatase</fullName>
    </submittedName>
</protein>
<gene>
    <name evidence="4" type="ORF">RS694_13100</name>
</gene>
<evidence type="ECO:0000313" key="5">
    <source>
        <dbReference type="Proteomes" id="UP000186110"/>
    </source>
</evidence>